<comment type="similarity">
    <text evidence="1">Belongs to the non-flavoprotein flavin reductase family.</text>
</comment>
<feature type="compositionally biased region" description="Polar residues" evidence="3">
    <location>
        <begin position="1"/>
        <end position="17"/>
    </location>
</feature>
<dbReference type="RefSeq" id="WP_209988814.1">
    <property type="nucleotide sequence ID" value="NZ_JAGINO010000025.1"/>
</dbReference>
<dbReference type="InterPro" id="IPR002563">
    <property type="entry name" value="Flavin_Rdtase-like_dom"/>
</dbReference>
<evidence type="ECO:0000313" key="6">
    <source>
        <dbReference type="Proteomes" id="UP001244552"/>
    </source>
</evidence>
<keyword evidence="6" id="KW-1185">Reference proteome</keyword>
<comment type="caution">
    <text evidence="5">The sequence shown here is derived from an EMBL/GenBank/DDBJ whole genome shotgun (WGS) entry which is preliminary data.</text>
</comment>
<evidence type="ECO:0000256" key="2">
    <source>
        <dbReference type="ARBA" id="ARBA00023002"/>
    </source>
</evidence>
<evidence type="ECO:0000256" key="1">
    <source>
        <dbReference type="ARBA" id="ARBA00008898"/>
    </source>
</evidence>
<feature type="region of interest" description="Disordered" evidence="3">
    <location>
        <begin position="1"/>
        <end position="31"/>
    </location>
</feature>
<evidence type="ECO:0000313" key="5">
    <source>
        <dbReference type="EMBL" id="MDQ0536158.1"/>
    </source>
</evidence>
<organism evidence="5 6">
    <name type="scientific">Azospirillum picis</name>
    <dbReference type="NCBI Taxonomy" id="488438"/>
    <lineage>
        <taxon>Bacteria</taxon>
        <taxon>Pseudomonadati</taxon>
        <taxon>Pseudomonadota</taxon>
        <taxon>Alphaproteobacteria</taxon>
        <taxon>Rhodospirillales</taxon>
        <taxon>Azospirillaceae</taxon>
        <taxon>Azospirillum</taxon>
    </lineage>
</organism>
<name>A0ABU0MRQ0_9PROT</name>
<accession>A0ABU0MRQ0</accession>
<gene>
    <name evidence="5" type="ORF">QO018_005052</name>
</gene>
<dbReference type="SMART" id="SM00903">
    <property type="entry name" value="Flavin_Reduct"/>
    <property type="match status" value="1"/>
</dbReference>
<evidence type="ECO:0000259" key="4">
    <source>
        <dbReference type="SMART" id="SM00903"/>
    </source>
</evidence>
<dbReference type="Pfam" id="PF01613">
    <property type="entry name" value="Flavin_Reduct"/>
    <property type="match status" value="1"/>
</dbReference>
<protein>
    <submittedName>
        <fullName evidence="5">Flavin reductase (DIM6/NTAB) family NADH-FMN oxidoreductase RutF</fullName>
    </submittedName>
</protein>
<dbReference type="PANTHER" id="PTHR30466">
    <property type="entry name" value="FLAVIN REDUCTASE"/>
    <property type="match status" value="1"/>
</dbReference>
<feature type="compositionally biased region" description="Low complexity" evidence="3">
    <location>
        <begin position="18"/>
        <end position="31"/>
    </location>
</feature>
<dbReference type="Proteomes" id="UP001244552">
    <property type="component" value="Unassembled WGS sequence"/>
</dbReference>
<keyword evidence="2" id="KW-0560">Oxidoreductase</keyword>
<dbReference type="PANTHER" id="PTHR30466:SF11">
    <property type="entry name" value="FLAVIN-DEPENDENT MONOOXYGENASE, REDUCTASE SUBUNIT HSAB"/>
    <property type="match status" value="1"/>
</dbReference>
<sequence length="188" mass="20178">MTPEQPTSEQATADNLTAESPASESPAAENPIDPRAFRSALGCFATGIAVITTIAPDGLPIGVTVNSFSSVSLDPPLVQFCIGRAAMSFAAFTTARHFAVNILAADQQDMSSRFSRRDLQERWSGLDIITGRGGVRLLPGCLATLECDREHLYDGGDHLIVVGRVRNLTAREDGEPLLYFRGAYAHLT</sequence>
<evidence type="ECO:0000256" key="3">
    <source>
        <dbReference type="SAM" id="MobiDB-lite"/>
    </source>
</evidence>
<dbReference type="InterPro" id="IPR012349">
    <property type="entry name" value="Split_barrel_FMN-bd"/>
</dbReference>
<dbReference type="SUPFAM" id="SSF50475">
    <property type="entry name" value="FMN-binding split barrel"/>
    <property type="match status" value="1"/>
</dbReference>
<dbReference type="InterPro" id="IPR050268">
    <property type="entry name" value="NADH-dep_flavin_reductase"/>
</dbReference>
<proteinExistence type="inferred from homology"/>
<reference evidence="5 6" key="1">
    <citation type="submission" date="2023-07" db="EMBL/GenBank/DDBJ databases">
        <title>Genomic Encyclopedia of Type Strains, Phase IV (KMG-IV): sequencing the most valuable type-strain genomes for metagenomic binning, comparative biology and taxonomic classification.</title>
        <authorList>
            <person name="Goeker M."/>
        </authorList>
    </citation>
    <scope>NUCLEOTIDE SEQUENCE [LARGE SCALE GENOMIC DNA]</scope>
    <source>
        <strain evidence="5 6">DSM 19922</strain>
    </source>
</reference>
<dbReference type="Gene3D" id="2.30.110.10">
    <property type="entry name" value="Electron Transport, Fmn-binding Protein, Chain A"/>
    <property type="match status" value="1"/>
</dbReference>
<feature type="domain" description="Flavin reductase like" evidence="4">
    <location>
        <begin position="41"/>
        <end position="186"/>
    </location>
</feature>
<dbReference type="EMBL" id="JAUSVU010000024">
    <property type="protein sequence ID" value="MDQ0536158.1"/>
    <property type="molecule type" value="Genomic_DNA"/>
</dbReference>